<keyword evidence="1" id="KW-0472">Membrane</keyword>
<feature type="transmembrane region" description="Helical" evidence="1">
    <location>
        <begin position="44"/>
        <end position="66"/>
    </location>
</feature>
<keyword evidence="1" id="KW-0812">Transmembrane</keyword>
<protein>
    <submittedName>
        <fullName evidence="2">Invasion protein expression up-regulator SirB</fullName>
    </submittedName>
</protein>
<feature type="transmembrane region" description="Helical" evidence="1">
    <location>
        <begin position="12"/>
        <end position="32"/>
    </location>
</feature>
<proteinExistence type="predicted"/>
<dbReference type="EMBL" id="CP029397">
    <property type="protein sequence ID" value="AWL27617.1"/>
    <property type="molecule type" value="Genomic_DNA"/>
</dbReference>
<dbReference type="PIRSF" id="PIRSF005610">
    <property type="entry name" value="SirB"/>
    <property type="match status" value="1"/>
</dbReference>
<name>A0A2S2F9J4_9GAMM</name>
<evidence type="ECO:0000256" key="1">
    <source>
        <dbReference type="SAM" id="Phobius"/>
    </source>
</evidence>
<feature type="transmembrane region" description="Helical" evidence="1">
    <location>
        <begin position="109"/>
        <end position="129"/>
    </location>
</feature>
<dbReference type="RefSeq" id="WP_065995483.1">
    <property type="nucleotide sequence ID" value="NZ_CP029397.2"/>
</dbReference>
<organism evidence="2 3">
    <name type="scientific">Acinetobacter defluvii</name>
    <dbReference type="NCBI Taxonomy" id="1871111"/>
    <lineage>
        <taxon>Bacteria</taxon>
        <taxon>Pseudomonadati</taxon>
        <taxon>Pseudomonadota</taxon>
        <taxon>Gammaproteobacteria</taxon>
        <taxon>Moraxellales</taxon>
        <taxon>Moraxellaceae</taxon>
        <taxon>Acinetobacter</taxon>
    </lineage>
</organism>
<dbReference type="AlphaFoldDB" id="A0A2S2F9J4"/>
<keyword evidence="3" id="KW-1185">Reference proteome</keyword>
<accession>A0A2S2F9J4</accession>
<feature type="transmembrane region" description="Helical" evidence="1">
    <location>
        <begin position="72"/>
        <end position="88"/>
    </location>
</feature>
<dbReference type="STRING" id="1871111.GCA_001704615_02377"/>
<keyword evidence="1" id="KW-1133">Transmembrane helix</keyword>
<dbReference type="InterPro" id="IPR007360">
    <property type="entry name" value="SirB"/>
</dbReference>
<dbReference type="Pfam" id="PF04247">
    <property type="entry name" value="SirB"/>
    <property type="match status" value="1"/>
</dbReference>
<evidence type="ECO:0000313" key="3">
    <source>
        <dbReference type="Proteomes" id="UP000245977"/>
    </source>
</evidence>
<reference evidence="2" key="1">
    <citation type="submission" date="2019-08" db="EMBL/GenBank/DDBJ databases">
        <title>The complete genome of Acinetobacter defluvii strain WCHAD010030.</title>
        <authorList>
            <person name="Hu Y."/>
            <person name="Qin J."/>
            <person name="Feng Y."/>
            <person name="Zong Z."/>
        </authorList>
    </citation>
    <scope>NUCLEOTIDE SEQUENCE</scope>
    <source>
        <strain evidence="2">WCHA30</strain>
    </source>
</reference>
<dbReference type="Proteomes" id="UP000245977">
    <property type="component" value="Chromosome"/>
</dbReference>
<dbReference type="KEGG" id="adv:DJ533_02920"/>
<evidence type="ECO:0000313" key="2">
    <source>
        <dbReference type="EMBL" id="AWL27617.1"/>
    </source>
</evidence>
<gene>
    <name evidence="2" type="ORF">DJ533_02920</name>
</gene>
<sequence>MDTLLFMQTLHIASAVLALLVFVLRAFTLFIGTQNQQPNPKGRVAFVAVQHLSYTLLVITGVALLVMNQFQVHAWFYAKILLFFVLLSSQIKAYKKDETILLAQRRAGLVLGAIAFVSIIGLIMIKPVFG</sequence>
<dbReference type="OrthoDB" id="6713299at2"/>